<keyword evidence="3" id="KW-1185">Reference proteome</keyword>
<dbReference type="Pfam" id="PF00248">
    <property type="entry name" value="Aldo_ket_red"/>
    <property type="match status" value="1"/>
</dbReference>
<dbReference type="Proteomes" id="UP000297966">
    <property type="component" value="Unassembled WGS sequence"/>
</dbReference>
<dbReference type="InterPro" id="IPR036812">
    <property type="entry name" value="NAD(P)_OxRdtase_dom_sf"/>
</dbReference>
<organism evidence="2 3">
    <name type="scientific">Bradyrhizobium niftali</name>
    <dbReference type="NCBI Taxonomy" id="2560055"/>
    <lineage>
        <taxon>Bacteria</taxon>
        <taxon>Pseudomonadati</taxon>
        <taxon>Pseudomonadota</taxon>
        <taxon>Alphaproteobacteria</taxon>
        <taxon>Hyphomicrobiales</taxon>
        <taxon>Nitrobacteraceae</taxon>
        <taxon>Bradyrhizobium</taxon>
    </lineage>
</organism>
<reference evidence="2 3" key="1">
    <citation type="submission" date="2019-03" db="EMBL/GenBank/DDBJ databases">
        <title>Bradyrhizobium diversity isolated from nodules of Chamaecrista fasciculata.</title>
        <authorList>
            <person name="Klepa M.S."/>
            <person name="Urquiaga M.O."/>
            <person name="Hungria M."/>
            <person name="Delamuta J.R."/>
        </authorList>
    </citation>
    <scope>NUCLEOTIDE SEQUENCE [LARGE SCALE GENOMIC DNA]</scope>
    <source>
        <strain evidence="2 3">CNPSo 3448</strain>
    </source>
</reference>
<dbReference type="PANTHER" id="PTHR42686:SF1">
    <property type="entry name" value="GH17980P-RELATED"/>
    <property type="match status" value="1"/>
</dbReference>
<dbReference type="OrthoDB" id="9768851at2"/>
<dbReference type="GO" id="GO:0016491">
    <property type="term" value="F:oxidoreductase activity"/>
    <property type="evidence" value="ECO:0007669"/>
    <property type="project" value="InterPro"/>
</dbReference>
<name>A0A4Y9LRL5_9BRAD</name>
<evidence type="ECO:0000313" key="3">
    <source>
        <dbReference type="Proteomes" id="UP000297966"/>
    </source>
</evidence>
<sequence length="325" mass="34839">MKRSRLGPLDVTSIGLGSAPLGGLFAPVSDADAQATLERGWSAGIRFYDTAPLYGFGLAERRLGAFLRQQPRDSYVISTKVGRLLRAPDGAAGEDDHYKSGQRERPVFDFSHDGVMRSVEESLLRLGLDRVDVLLVHDPDDHYDDAVAGAFRALQRLRAEGTVKAIGAGMNQSEMLARFAETVPVDCFLLAGRYTLLDQGALDALFPLCQAKNIGILLGGIYNSGILANPRTGAKFNYEDADAALVARALELDALCRKHGTELKAAALQFCMAHPAVTVAVLGARNAAEVADNIAMSQAPVPPAFWQELRARKLVDARAPLPGGA</sequence>
<dbReference type="AlphaFoldDB" id="A0A4Y9LRL5"/>
<feature type="domain" description="NADP-dependent oxidoreductase" evidence="1">
    <location>
        <begin position="14"/>
        <end position="310"/>
    </location>
</feature>
<dbReference type="FunFam" id="3.20.20.100:FF:000039">
    <property type="entry name" value="Putative oxidoreductase"/>
    <property type="match status" value="1"/>
</dbReference>
<dbReference type="Gene3D" id="3.20.20.100">
    <property type="entry name" value="NADP-dependent oxidoreductase domain"/>
    <property type="match status" value="1"/>
</dbReference>
<dbReference type="SUPFAM" id="SSF51430">
    <property type="entry name" value="NAD(P)-linked oxidoreductase"/>
    <property type="match status" value="1"/>
</dbReference>
<dbReference type="InterPro" id="IPR023210">
    <property type="entry name" value="NADP_OxRdtase_dom"/>
</dbReference>
<proteinExistence type="predicted"/>
<evidence type="ECO:0000313" key="2">
    <source>
        <dbReference type="EMBL" id="TFV45606.1"/>
    </source>
</evidence>
<protein>
    <submittedName>
        <fullName evidence="2">Aldo/keto reductase</fullName>
    </submittedName>
</protein>
<gene>
    <name evidence="2" type="ORF">E4K65_23670</name>
</gene>
<accession>A0A4Y9LRL5</accession>
<dbReference type="PANTHER" id="PTHR42686">
    <property type="entry name" value="GH17980P-RELATED"/>
    <property type="match status" value="1"/>
</dbReference>
<comment type="caution">
    <text evidence="2">The sequence shown here is derived from an EMBL/GenBank/DDBJ whole genome shotgun (WGS) entry which is preliminary data.</text>
</comment>
<dbReference type="InterPro" id="IPR020471">
    <property type="entry name" value="AKR"/>
</dbReference>
<dbReference type="GO" id="GO:0005829">
    <property type="term" value="C:cytosol"/>
    <property type="evidence" value="ECO:0007669"/>
    <property type="project" value="TreeGrafter"/>
</dbReference>
<dbReference type="RefSeq" id="WP_135176202.1">
    <property type="nucleotide sequence ID" value="NZ_SPQT01000014.1"/>
</dbReference>
<dbReference type="CDD" id="cd19152">
    <property type="entry name" value="AKR_AKR15A"/>
    <property type="match status" value="1"/>
</dbReference>
<dbReference type="EMBL" id="SPQT01000014">
    <property type="protein sequence ID" value="TFV45606.1"/>
    <property type="molecule type" value="Genomic_DNA"/>
</dbReference>
<evidence type="ECO:0000259" key="1">
    <source>
        <dbReference type="Pfam" id="PF00248"/>
    </source>
</evidence>